<comment type="caution">
    <text evidence="9">The sequence shown here is derived from an EMBL/GenBank/DDBJ whole genome shotgun (WGS) entry which is preliminary data.</text>
</comment>
<reference evidence="10" key="1">
    <citation type="submission" date="2024-06" db="EMBL/GenBank/DDBJ databases">
        <title>Multi-omics analyses provide insights into the biosynthesis of the anticancer antibiotic pleurotin in Hohenbuehelia grisea.</title>
        <authorList>
            <person name="Weaver J.A."/>
            <person name="Alberti F."/>
        </authorList>
    </citation>
    <scope>NUCLEOTIDE SEQUENCE [LARGE SCALE GENOMIC DNA]</scope>
    <source>
        <strain evidence="10">T-177</strain>
    </source>
</reference>
<dbReference type="CDD" id="cd00174">
    <property type="entry name" value="SH3"/>
    <property type="match status" value="1"/>
</dbReference>
<dbReference type="Pfam" id="PF00018">
    <property type="entry name" value="SH3_1"/>
    <property type="match status" value="1"/>
</dbReference>
<name>A0ABR3J8F2_9AGAR</name>
<keyword evidence="10" id="KW-1185">Reference proteome</keyword>
<feature type="compositionally biased region" description="Polar residues" evidence="6">
    <location>
        <begin position="603"/>
        <end position="612"/>
    </location>
</feature>
<dbReference type="SUPFAM" id="SSF50044">
    <property type="entry name" value="SH3-domain"/>
    <property type="match status" value="1"/>
</dbReference>
<feature type="region of interest" description="Disordered" evidence="6">
    <location>
        <begin position="238"/>
        <end position="423"/>
    </location>
</feature>
<feature type="compositionally biased region" description="Polar residues" evidence="6">
    <location>
        <begin position="489"/>
        <end position="506"/>
    </location>
</feature>
<dbReference type="SMART" id="SM00326">
    <property type="entry name" value="SH3"/>
    <property type="match status" value="1"/>
</dbReference>
<feature type="domain" description="BAR" evidence="8">
    <location>
        <begin position="14"/>
        <end position="244"/>
    </location>
</feature>
<evidence type="ECO:0000256" key="4">
    <source>
        <dbReference type="ARBA" id="ARBA00023212"/>
    </source>
</evidence>
<sequence length="713" mass="78722">MASKQLGKLRQWAGEVISSRDRTTFSDEFKALEKDIEVRKVGAQRVLIATEDYHHALSKKKECAGLDDPEKLLPIDALGIVMIIGGEEFGETSPYGATLVKLGRAHCKIATIQEAFALTLQDTFLASIQKFEDDIKEYEAHRKRLESRRLSYDAAATKFEKLAKSKKDKDRRDADEESERAKQRYEETLEDVRAHMQAIQESEVDQQRELSAFLDLEINFVEQYLSVLKDARADWPPSPNAGASRGPRAFPLANSMSKSPSIRSKRSARSERRLSAAGSDVSDTEAPRRIPPALSRRSSQHNRSESKASNPPSRPSSRASRKRADSNVSEKEVEKSRKMSVTGWATSAVGSFSGRGKKNRDQFASLDDDRDKGSDAEEEEVESRTRSRTQSFTSRLGRIKPKDNGSSPAKTKPVKPPSPQPKKFVRALYDFNGSSDELSFKTGDEILILNEVLDEWWMGQLEGRKGLFPTSYTEVMAPKPQAKPPLPQRNNSKPIMSRTSSFSSGDDQSKDMLLDSRRDTSESELEEEHHTGPMAPHESPFYLPGDAASITSSGPEDDSTHDLNQETPTIHSKIPSTVDDRKILQPLNPPRSLPPPIMARAATTDNVPSSRCANGKRAPPPPPPPRRSTGGAQYGPPIPERKPTLGARSQSFGGPPKLTTPASSVSSHGYDVSPFESSSELSAATGNGCTQFKQNPFKPQGMCNNCFEMHADA</sequence>
<evidence type="ECO:0008006" key="11">
    <source>
        <dbReference type="Google" id="ProtNLM"/>
    </source>
</evidence>
<keyword evidence="4" id="KW-0206">Cytoskeleton</keyword>
<feature type="compositionally biased region" description="Basic and acidic residues" evidence="6">
    <location>
        <begin position="507"/>
        <end position="531"/>
    </location>
</feature>
<evidence type="ECO:0000313" key="10">
    <source>
        <dbReference type="Proteomes" id="UP001556367"/>
    </source>
</evidence>
<dbReference type="Proteomes" id="UP001556367">
    <property type="component" value="Unassembled WGS sequence"/>
</dbReference>
<dbReference type="Pfam" id="PF03114">
    <property type="entry name" value="BAR"/>
    <property type="match status" value="1"/>
</dbReference>
<organism evidence="9 10">
    <name type="scientific">Hohenbuehelia grisea</name>
    <dbReference type="NCBI Taxonomy" id="104357"/>
    <lineage>
        <taxon>Eukaryota</taxon>
        <taxon>Fungi</taxon>
        <taxon>Dikarya</taxon>
        <taxon>Basidiomycota</taxon>
        <taxon>Agaricomycotina</taxon>
        <taxon>Agaricomycetes</taxon>
        <taxon>Agaricomycetidae</taxon>
        <taxon>Agaricales</taxon>
        <taxon>Pleurotineae</taxon>
        <taxon>Pleurotaceae</taxon>
        <taxon>Hohenbuehelia</taxon>
    </lineage>
</organism>
<dbReference type="PROSITE" id="PS51021">
    <property type="entry name" value="BAR"/>
    <property type="match status" value="1"/>
</dbReference>
<feature type="compositionally biased region" description="Low complexity" evidence="6">
    <location>
        <begin position="307"/>
        <end position="318"/>
    </location>
</feature>
<evidence type="ECO:0000313" key="9">
    <source>
        <dbReference type="EMBL" id="KAL0951611.1"/>
    </source>
</evidence>
<dbReference type="EMBL" id="JASNQZ010000011">
    <property type="protein sequence ID" value="KAL0951611.1"/>
    <property type="molecule type" value="Genomic_DNA"/>
</dbReference>
<evidence type="ECO:0000256" key="3">
    <source>
        <dbReference type="ARBA" id="ARBA00022490"/>
    </source>
</evidence>
<feature type="compositionally biased region" description="Polar residues" evidence="6">
    <location>
        <begin position="675"/>
        <end position="694"/>
    </location>
</feature>
<evidence type="ECO:0000256" key="6">
    <source>
        <dbReference type="SAM" id="MobiDB-lite"/>
    </source>
</evidence>
<accession>A0ABR3J8F2</accession>
<dbReference type="InterPro" id="IPR027267">
    <property type="entry name" value="AH/BAR_dom_sf"/>
</dbReference>
<feature type="domain" description="SH3" evidence="7">
    <location>
        <begin position="420"/>
        <end position="478"/>
    </location>
</feature>
<evidence type="ECO:0000256" key="2">
    <source>
        <dbReference type="ARBA" id="ARBA00022443"/>
    </source>
</evidence>
<dbReference type="PROSITE" id="PS50002">
    <property type="entry name" value="SH3"/>
    <property type="match status" value="1"/>
</dbReference>
<evidence type="ECO:0000256" key="5">
    <source>
        <dbReference type="PROSITE-ProRule" id="PRU00192"/>
    </source>
</evidence>
<evidence type="ECO:0000259" key="7">
    <source>
        <dbReference type="PROSITE" id="PS50002"/>
    </source>
</evidence>
<dbReference type="InterPro" id="IPR046982">
    <property type="entry name" value="BIN3/RVS161-like"/>
</dbReference>
<dbReference type="PRINTS" id="PR00452">
    <property type="entry name" value="SH3DOMAIN"/>
</dbReference>
<dbReference type="SUPFAM" id="SSF103657">
    <property type="entry name" value="BAR/IMD domain-like"/>
    <property type="match status" value="1"/>
</dbReference>
<keyword evidence="3" id="KW-0963">Cytoplasm</keyword>
<dbReference type="Gene3D" id="1.20.1270.60">
    <property type="entry name" value="Arfaptin homology (AH) domain/BAR domain"/>
    <property type="match status" value="1"/>
</dbReference>
<proteinExistence type="predicted"/>
<dbReference type="SMART" id="SM00721">
    <property type="entry name" value="BAR"/>
    <property type="match status" value="1"/>
</dbReference>
<dbReference type="CDD" id="cd07593">
    <property type="entry name" value="BAR_MUG137_fungi"/>
    <property type="match status" value="1"/>
</dbReference>
<feature type="compositionally biased region" description="Basic and acidic residues" evidence="6">
    <location>
        <begin position="322"/>
        <end position="337"/>
    </location>
</feature>
<gene>
    <name evidence="9" type="ORF">HGRIS_008291</name>
</gene>
<comment type="subcellular location">
    <subcellularLocation>
        <location evidence="1">Cytoplasm</location>
        <location evidence="1">Cytoskeleton</location>
    </subcellularLocation>
</comment>
<dbReference type="PANTHER" id="PTHR47174:SF3">
    <property type="entry name" value="BRIDGING INTEGRATOR 3"/>
    <property type="match status" value="1"/>
</dbReference>
<dbReference type="Gene3D" id="2.30.30.40">
    <property type="entry name" value="SH3 Domains"/>
    <property type="match status" value="1"/>
</dbReference>
<feature type="region of interest" description="Disordered" evidence="6">
    <location>
        <begin position="163"/>
        <end position="186"/>
    </location>
</feature>
<feature type="compositionally biased region" description="Pro residues" evidence="6">
    <location>
        <begin position="587"/>
        <end position="597"/>
    </location>
</feature>
<evidence type="ECO:0000259" key="8">
    <source>
        <dbReference type="PROSITE" id="PS51021"/>
    </source>
</evidence>
<dbReference type="InterPro" id="IPR036028">
    <property type="entry name" value="SH3-like_dom_sf"/>
</dbReference>
<dbReference type="PANTHER" id="PTHR47174">
    <property type="entry name" value="BRIDGING INTEGRATOR 3"/>
    <property type="match status" value="1"/>
</dbReference>
<keyword evidence="2 5" id="KW-0728">SH3 domain</keyword>
<protein>
    <recommendedName>
        <fullName evidence="11">BAR-domain-containing protein</fullName>
    </recommendedName>
</protein>
<dbReference type="InterPro" id="IPR004148">
    <property type="entry name" value="BAR_dom"/>
</dbReference>
<dbReference type="InterPro" id="IPR001452">
    <property type="entry name" value="SH3_domain"/>
</dbReference>
<evidence type="ECO:0000256" key="1">
    <source>
        <dbReference type="ARBA" id="ARBA00004245"/>
    </source>
</evidence>
<feature type="region of interest" description="Disordered" evidence="6">
    <location>
        <begin position="476"/>
        <end position="704"/>
    </location>
</feature>